<dbReference type="SMART" id="SM00849">
    <property type="entry name" value="Lactamase_B"/>
    <property type="match status" value="1"/>
</dbReference>
<dbReference type="AlphaFoldDB" id="A0A845GWD9"/>
<evidence type="ECO:0000256" key="2">
    <source>
        <dbReference type="ARBA" id="ARBA00022723"/>
    </source>
</evidence>
<evidence type="ECO:0000259" key="6">
    <source>
        <dbReference type="SMART" id="SM00849"/>
    </source>
</evidence>
<dbReference type="PANTHER" id="PTHR42978">
    <property type="entry name" value="QUORUM-QUENCHING LACTONASE YTNP-RELATED-RELATED"/>
    <property type="match status" value="1"/>
</dbReference>
<proteinExistence type="inferred from homology"/>
<evidence type="ECO:0000313" key="7">
    <source>
        <dbReference type="EMBL" id="MYM98185.1"/>
    </source>
</evidence>
<accession>A0A845GWD9</accession>
<dbReference type="Pfam" id="PF00753">
    <property type="entry name" value="Lactamase_B"/>
    <property type="match status" value="1"/>
</dbReference>
<organism evidence="7 8">
    <name type="scientific">Duganella vulcania</name>
    <dbReference type="NCBI Taxonomy" id="2692166"/>
    <lineage>
        <taxon>Bacteria</taxon>
        <taxon>Pseudomonadati</taxon>
        <taxon>Pseudomonadota</taxon>
        <taxon>Betaproteobacteria</taxon>
        <taxon>Burkholderiales</taxon>
        <taxon>Oxalobacteraceae</taxon>
        <taxon>Telluria group</taxon>
        <taxon>Duganella</taxon>
    </lineage>
</organism>
<dbReference type="RefSeq" id="WP_161087037.1">
    <property type="nucleotide sequence ID" value="NZ_WWCX01000105.1"/>
</dbReference>
<keyword evidence="5" id="KW-0732">Signal</keyword>
<dbReference type="SUPFAM" id="SSF56281">
    <property type="entry name" value="Metallo-hydrolase/oxidoreductase"/>
    <property type="match status" value="1"/>
</dbReference>
<dbReference type="GO" id="GO:0016787">
    <property type="term" value="F:hydrolase activity"/>
    <property type="evidence" value="ECO:0007669"/>
    <property type="project" value="UniProtKB-KW"/>
</dbReference>
<sequence>MQLIKKLTPLAAALAFAASAPAFAAAPMAGTNAPGFFRVMLGDFEVTAISDGTVDLPMDKLLQQPQAKTDQELARAYLATPLETSVTGYLVNTGTKLVLIDTGAGNLFGPTLGKLLANLKASGYQPEQVDEVLITHMHPDHVGGLAANGQAAFPNATVRADRHDADYWLSQANMDKAPADSKGFFQGAMASVGPYAASQHLKPFDGATEITPGIRAVTSYGHTPGHISYLVESKGKKLLVVGDLIHAGAVQFDHPEVTIGFDSDPKAAAAARRQLFTAAAKDGTLIGAAHLPFPGLGHLRSNGKAYQWVATNYTQLR</sequence>
<dbReference type="InterPro" id="IPR001279">
    <property type="entry name" value="Metallo-B-lactamas"/>
</dbReference>
<comment type="caution">
    <text evidence="7">The sequence shown here is derived from an EMBL/GenBank/DDBJ whole genome shotgun (WGS) entry which is preliminary data.</text>
</comment>
<name>A0A845GWD9_9BURK</name>
<dbReference type="Gene3D" id="3.60.15.10">
    <property type="entry name" value="Ribonuclease Z/Hydroxyacylglutathione hydrolase-like"/>
    <property type="match status" value="1"/>
</dbReference>
<evidence type="ECO:0000256" key="5">
    <source>
        <dbReference type="SAM" id="SignalP"/>
    </source>
</evidence>
<dbReference type="InterPro" id="IPR051013">
    <property type="entry name" value="MBL_superfamily_lactonases"/>
</dbReference>
<dbReference type="InterPro" id="IPR036866">
    <property type="entry name" value="RibonucZ/Hydroxyglut_hydro"/>
</dbReference>
<dbReference type="EMBL" id="WWCX01000105">
    <property type="protein sequence ID" value="MYM98185.1"/>
    <property type="molecule type" value="Genomic_DNA"/>
</dbReference>
<evidence type="ECO:0000256" key="1">
    <source>
        <dbReference type="ARBA" id="ARBA00007749"/>
    </source>
</evidence>
<gene>
    <name evidence="7" type="ORF">GTP90_30495</name>
</gene>
<dbReference type="Proteomes" id="UP000447355">
    <property type="component" value="Unassembled WGS sequence"/>
</dbReference>
<keyword evidence="3 7" id="KW-0378">Hydrolase</keyword>
<keyword evidence="4" id="KW-0862">Zinc</keyword>
<dbReference type="CDD" id="cd07720">
    <property type="entry name" value="OPHC2-like_MBL-fold"/>
    <property type="match status" value="1"/>
</dbReference>
<evidence type="ECO:0000256" key="4">
    <source>
        <dbReference type="ARBA" id="ARBA00022833"/>
    </source>
</evidence>
<evidence type="ECO:0000313" key="8">
    <source>
        <dbReference type="Proteomes" id="UP000447355"/>
    </source>
</evidence>
<dbReference type="GO" id="GO:0046872">
    <property type="term" value="F:metal ion binding"/>
    <property type="evidence" value="ECO:0007669"/>
    <property type="project" value="UniProtKB-KW"/>
</dbReference>
<feature type="chain" id="PRO_5032357685" evidence="5">
    <location>
        <begin position="25"/>
        <end position="317"/>
    </location>
</feature>
<feature type="signal peptide" evidence="5">
    <location>
        <begin position="1"/>
        <end position="24"/>
    </location>
</feature>
<feature type="domain" description="Metallo-beta-lactamase" evidence="6">
    <location>
        <begin position="85"/>
        <end position="290"/>
    </location>
</feature>
<keyword evidence="2" id="KW-0479">Metal-binding</keyword>
<protein>
    <submittedName>
        <fullName evidence="7">MBL fold metallo-hydrolase</fullName>
    </submittedName>
</protein>
<comment type="similarity">
    <text evidence="1">Belongs to the metallo-beta-lactamase superfamily.</text>
</comment>
<dbReference type="PANTHER" id="PTHR42978:SF6">
    <property type="entry name" value="QUORUM-QUENCHING LACTONASE YTNP-RELATED"/>
    <property type="match status" value="1"/>
</dbReference>
<evidence type="ECO:0000256" key="3">
    <source>
        <dbReference type="ARBA" id="ARBA00022801"/>
    </source>
</evidence>
<reference evidence="7" key="1">
    <citation type="submission" date="2019-12" db="EMBL/GenBank/DDBJ databases">
        <title>Novel species isolated from a subtropical stream in China.</title>
        <authorList>
            <person name="Lu H."/>
        </authorList>
    </citation>
    <scope>NUCLEOTIDE SEQUENCE [LARGE SCALE GENOMIC DNA]</scope>
    <source>
        <strain evidence="7">FT81W</strain>
    </source>
</reference>